<name>A0A7W7SZI7_9PSEU</name>
<dbReference type="AlphaFoldDB" id="A0A7W7SZI7"/>
<proteinExistence type="predicted"/>
<gene>
    <name evidence="3" type="ORF">F4559_001206</name>
</gene>
<dbReference type="PANTHER" id="PTHR37813:SF1">
    <property type="entry name" value="FELS-2 PROPHAGE PROTEIN"/>
    <property type="match status" value="1"/>
</dbReference>
<accession>A0A7W7SZI7</accession>
<dbReference type="NCBIfam" id="TIGR01760">
    <property type="entry name" value="tape_meas_TP901"/>
    <property type="match status" value="1"/>
</dbReference>
<dbReference type="Pfam" id="PF10145">
    <property type="entry name" value="PhageMin_Tail"/>
    <property type="match status" value="1"/>
</dbReference>
<sequence length="1256" mass="125972">MAGGRIDIEVAPDLSRFPGDLSSGLKAQTGLASSLGRGLGLAVAAGATVAAVGLKKVIDLGVQYTANLNELQAVTSATGFEMARVGETAKALGADISLPGTSAADAAAAMKELAKGGLDVNEAMTAAKGTLQLAAAAQVEAAQAAEIQSDALNQFGLAADQAGHVADVLANTANAASGEITDVANALKYVGPVAKTVGVDIDNVATAIGVVATQGIRGEQAGTSLRGVLASLAAPSKPAAEGLKALGIEAFTAEGKFVGLRAITEQLAAAKGRLSEAEFTAAAATAFGNEGLTVASALASSGAAAFDSMAGAVTRAGGAADVAAAKTKGLGGAWEGFKSQAETFGIEIFEAIDGPLEQAVRAATDQLSKLGPAIADGIDTAVAVGELYGPRIAAAIEARADVVAQAGRDVLGPLVEGAIGPLNAAVNTALGLWGNFTGVLDNAVDAAAPAAQGLGAVAQAAADGDGPVSALASGLGLVGDAAQAASGLLVPIGEIVGVIAAGFAALPGPVQSAAVAMGLVAAFRGPLTNLGTTVRDRVTMPFQRLNETVRLQQALLTGSTQIATTQVGRLGLAFAALEARVPVIGRMADSYRTASTAAQGFVTQQSAVAQVAAGISGQYTGVANVIQRTEGALRATAGAAAGTAAALGTGLQSAATGLVGALGGPFGVAIAAASVGLSLIADRQAKAAQQAQQHASQVDSLTAALVESNGAITESVRAAQAKTLQGTKVADTDRNVADAAREAGISLSDLTDATLGNGTALDGLRHKLEEVVKAGTKYQDTATGWKSGQVETVKTMSDEARAAESLLGEINKLADVYGESKRKQEEFDRAVREGRASIVDATSSGRALAGAMTTLSDATASADDKARALKNALDALSGGQIDLEEATFQVEEVLDRLGETFNKNTDKSKGWGTELNNAGAALIKADGSINGATQNGRLLRDTLESLTEASASVAQSTYDMAIAQGDSVPTATAKATAAVKHSRDAFIALAEDMGLSATEAANLATKAGLIPENVAILVSTPGSDKTRQELIMVKGLADALPPDKPITVRSLSDEAKAKLIELGYTVVTTPNSVTITANSDKAQQQLNAWLSTPATKTVYVNYVLPGNAGSTERIGTPGTGGLAAGGIVAAAYASGGVHKLTPMRAGLARIVPPNTWRIVGDRVVDDEAYIPINSSVRSASLLAETASRMGYDLIRRFAVGGFARGGEGSGSAPVLPGVDGWRISGELRVNGLDGHIDGRIGTAMDRAGTALTRRTR</sequence>
<dbReference type="InterPro" id="IPR010090">
    <property type="entry name" value="Phage_tape_meas"/>
</dbReference>
<dbReference type="EMBL" id="JACHJS010000001">
    <property type="protein sequence ID" value="MBB4963847.1"/>
    <property type="molecule type" value="Genomic_DNA"/>
</dbReference>
<keyword evidence="4" id="KW-1185">Reference proteome</keyword>
<dbReference type="RefSeq" id="WP_184666591.1">
    <property type="nucleotide sequence ID" value="NZ_BAABAI010000034.1"/>
</dbReference>
<keyword evidence="1" id="KW-1188">Viral release from host cell</keyword>
<dbReference type="Proteomes" id="UP000542674">
    <property type="component" value="Unassembled WGS sequence"/>
</dbReference>
<dbReference type="PANTHER" id="PTHR37813">
    <property type="entry name" value="FELS-2 PROPHAGE PROTEIN"/>
    <property type="match status" value="1"/>
</dbReference>
<feature type="domain" description="Phage tail tape measure protein" evidence="2">
    <location>
        <begin position="87"/>
        <end position="288"/>
    </location>
</feature>
<organism evidence="3 4">
    <name type="scientific">Saccharothrix violaceirubra</name>
    <dbReference type="NCBI Taxonomy" id="413306"/>
    <lineage>
        <taxon>Bacteria</taxon>
        <taxon>Bacillati</taxon>
        <taxon>Actinomycetota</taxon>
        <taxon>Actinomycetes</taxon>
        <taxon>Pseudonocardiales</taxon>
        <taxon>Pseudonocardiaceae</taxon>
        <taxon>Saccharothrix</taxon>
    </lineage>
</organism>
<evidence type="ECO:0000313" key="3">
    <source>
        <dbReference type="EMBL" id="MBB4963847.1"/>
    </source>
</evidence>
<evidence type="ECO:0000313" key="4">
    <source>
        <dbReference type="Proteomes" id="UP000542674"/>
    </source>
</evidence>
<evidence type="ECO:0000259" key="2">
    <source>
        <dbReference type="Pfam" id="PF10145"/>
    </source>
</evidence>
<protein>
    <submittedName>
        <fullName evidence="3">TP901 family phage tail tape measure protein</fullName>
    </submittedName>
</protein>
<comment type="caution">
    <text evidence="3">The sequence shown here is derived from an EMBL/GenBank/DDBJ whole genome shotgun (WGS) entry which is preliminary data.</text>
</comment>
<evidence type="ECO:0000256" key="1">
    <source>
        <dbReference type="ARBA" id="ARBA00022612"/>
    </source>
</evidence>
<reference evidence="3 4" key="1">
    <citation type="submission" date="2020-08" db="EMBL/GenBank/DDBJ databases">
        <title>Sequencing the genomes of 1000 actinobacteria strains.</title>
        <authorList>
            <person name="Klenk H.-P."/>
        </authorList>
    </citation>
    <scope>NUCLEOTIDE SEQUENCE [LARGE SCALE GENOMIC DNA]</scope>
    <source>
        <strain evidence="3 4">DSM 45084</strain>
    </source>
</reference>